<evidence type="ECO:0000313" key="3">
    <source>
        <dbReference type="Proteomes" id="UP000324222"/>
    </source>
</evidence>
<name>A0A5B7D1G5_PORTR</name>
<feature type="compositionally biased region" description="Polar residues" evidence="1">
    <location>
        <begin position="28"/>
        <end position="37"/>
    </location>
</feature>
<keyword evidence="3" id="KW-1185">Reference proteome</keyword>
<comment type="caution">
    <text evidence="2">The sequence shown here is derived from an EMBL/GenBank/DDBJ whole genome shotgun (WGS) entry which is preliminary data.</text>
</comment>
<dbReference type="Proteomes" id="UP000324222">
    <property type="component" value="Unassembled WGS sequence"/>
</dbReference>
<organism evidence="2 3">
    <name type="scientific">Portunus trituberculatus</name>
    <name type="common">Swimming crab</name>
    <name type="synonym">Neptunus trituberculatus</name>
    <dbReference type="NCBI Taxonomy" id="210409"/>
    <lineage>
        <taxon>Eukaryota</taxon>
        <taxon>Metazoa</taxon>
        <taxon>Ecdysozoa</taxon>
        <taxon>Arthropoda</taxon>
        <taxon>Crustacea</taxon>
        <taxon>Multicrustacea</taxon>
        <taxon>Malacostraca</taxon>
        <taxon>Eumalacostraca</taxon>
        <taxon>Eucarida</taxon>
        <taxon>Decapoda</taxon>
        <taxon>Pleocyemata</taxon>
        <taxon>Brachyura</taxon>
        <taxon>Eubrachyura</taxon>
        <taxon>Portunoidea</taxon>
        <taxon>Portunidae</taxon>
        <taxon>Portuninae</taxon>
        <taxon>Portunus</taxon>
    </lineage>
</organism>
<evidence type="ECO:0000256" key="1">
    <source>
        <dbReference type="SAM" id="MobiDB-lite"/>
    </source>
</evidence>
<reference evidence="2 3" key="1">
    <citation type="submission" date="2019-05" db="EMBL/GenBank/DDBJ databases">
        <title>Another draft genome of Portunus trituberculatus and its Hox gene families provides insights of decapod evolution.</title>
        <authorList>
            <person name="Jeong J.-H."/>
            <person name="Song I."/>
            <person name="Kim S."/>
            <person name="Choi T."/>
            <person name="Kim D."/>
            <person name="Ryu S."/>
            <person name="Kim W."/>
        </authorList>
    </citation>
    <scope>NUCLEOTIDE SEQUENCE [LARGE SCALE GENOMIC DNA]</scope>
    <source>
        <tissue evidence="2">Muscle</tissue>
    </source>
</reference>
<gene>
    <name evidence="2" type="ORF">E2C01_008696</name>
</gene>
<accession>A0A5B7D1G5</accession>
<dbReference type="AlphaFoldDB" id="A0A5B7D1G5"/>
<proteinExistence type="predicted"/>
<dbReference type="EMBL" id="VSRR010000462">
    <property type="protein sequence ID" value="MPC15892.1"/>
    <property type="molecule type" value="Genomic_DNA"/>
</dbReference>
<protein>
    <submittedName>
        <fullName evidence="2">Uncharacterized protein</fullName>
    </submittedName>
</protein>
<feature type="region of interest" description="Disordered" evidence="1">
    <location>
        <begin position="1"/>
        <end position="48"/>
    </location>
</feature>
<evidence type="ECO:0000313" key="2">
    <source>
        <dbReference type="EMBL" id="MPC15892.1"/>
    </source>
</evidence>
<sequence length="90" mass="10127">MNKEQHGSHQNPHIDPALHHPDPDLGQNIPTHENQLKTPLPPHLNPPLFFHQFKYQNCERRAGGAGEEQHGGQATKRTKCLVSDMQIRAG</sequence>